<dbReference type="AlphaFoldDB" id="A0A2G5VAJ3"/>
<feature type="compositionally biased region" description="Acidic residues" evidence="1">
    <location>
        <begin position="53"/>
        <end position="67"/>
    </location>
</feature>
<keyword evidence="3" id="KW-1185">Reference proteome</keyword>
<dbReference type="EMBL" id="PDUG01000002">
    <property type="protein sequence ID" value="PIC48762.1"/>
    <property type="molecule type" value="Genomic_DNA"/>
</dbReference>
<accession>A0A2G5VAJ3</accession>
<evidence type="ECO:0000313" key="3">
    <source>
        <dbReference type="Proteomes" id="UP000230233"/>
    </source>
</evidence>
<reference evidence="3" key="1">
    <citation type="submission" date="2017-10" db="EMBL/GenBank/DDBJ databases">
        <title>Rapid genome shrinkage in a self-fertile nematode reveals novel sperm competition proteins.</title>
        <authorList>
            <person name="Yin D."/>
            <person name="Schwarz E.M."/>
            <person name="Thomas C.G."/>
            <person name="Felde R.L."/>
            <person name="Korf I.F."/>
            <person name="Cutter A.D."/>
            <person name="Schartner C.M."/>
            <person name="Ralston E.J."/>
            <person name="Meyer B.J."/>
            <person name="Haag E.S."/>
        </authorList>
    </citation>
    <scope>NUCLEOTIDE SEQUENCE [LARGE SCALE GENOMIC DNA]</scope>
    <source>
        <strain evidence="3">JU1422</strain>
    </source>
</reference>
<name>A0A2G5VAJ3_9PELO</name>
<evidence type="ECO:0000256" key="1">
    <source>
        <dbReference type="SAM" id="MobiDB-lite"/>
    </source>
</evidence>
<comment type="caution">
    <text evidence="2">The sequence shown here is derived from an EMBL/GenBank/DDBJ whole genome shotgun (WGS) entry which is preliminary data.</text>
</comment>
<feature type="region of interest" description="Disordered" evidence="1">
    <location>
        <begin position="25"/>
        <end position="87"/>
    </location>
</feature>
<protein>
    <submittedName>
        <fullName evidence="2">Uncharacterized protein</fullName>
    </submittedName>
</protein>
<sequence>MFTIRWRAKIFERLLYERHRRDLNREEPTGDANDNLQGEQLARRNEHTAQRNEEEDDVVEAADEDQELQQTPQAVAIGEDERNHDVDSLAIQEAMPEIHPPMPENLEDNFQVQEMSKISKTIKMARNCQIHEQCHQKLNKSQESMQTSN</sequence>
<feature type="compositionally biased region" description="Basic and acidic residues" evidence="1">
    <location>
        <begin position="41"/>
        <end position="52"/>
    </location>
</feature>
<proteinExistence type="predicted"/>
<organism evidence="2 3">
    <name type="scientific">Caenorhabditis nigoni</name>
    <dbReference type="NCBI Taxonomy" id="1611254"/>
    <lineage>
        <taxon>Eukaryota</taxon>
        <taxon>Metazoa</taxon>
        <taxon>Ecdysozoa</taxon>
        <taxon>Nematoda</taxon>
        <taxon>Chromadorea</taxon>
        <taxon>Rhabditida</taxon>
        <taxon>Rhabditina</taxon>
        <taxon>Rhabditomorpha</taxon>
        <taxon>Rhabditoidea</taxon>
        <taxon>Rhabditidae</taxon>
        <taxon>Peloderinae</taxon>
        <taxon>Caenorhabditis</taxon>
    </lineage>
</organism>
<gene>
    <name evidence="2" type="primary">Cnig_chr_II.g7620</name>
    <name evidence="2" type="ORF">B9Z55_007620</name>
</gene>
<evidence type="ECO:0000313" key="2">
    <source>
        <dbReference type="EMBL" id="PIC48762.1"/>
    </source>
</evidence>
<dbReference type="Proteomes" id="UP000230233">
    <property type="component" value="Chromosome II"/>
</dbReference>